<gene>
    <name evidence="4" type="ORF">IAD28_01330</name>
</gene>
<accession>A0A9D1NPW7</accession>
<feature type="transmembrane region" description="Helical" evidence="1">
    <location>
        <begin position="9"/>
        <end position="30"/>
    </location>
</feature>
<dbReference type="Pfam" id="PF14620">
    <property type="entry name" value="YPEB_PepSY1-2"/>
    <property type="match status" value="1"/>
</dbReference>
<dbReference type="EMBL" id="DVOL01000015">
    <property type="protein sequence ID" value="HIV10327.1"/>
    <property type="molecule type" value="Genomic_DNA"/>
</dbReference>
<keyword evidence="1" id="KW-1133">Transmembrane helix</keyword>
<feature type="domain" description="Sporulation protein YpeB PepSY1 and PepSY2" evidence="2">
    <location>
        <begin position="182"/>
        <end position="367"/>
    </location>
</feature>
<evidence type="ECO:0000313" key="4">
    <source>
        <dbReference type="EMBL" id="HIV10327.1"/>
    </source>
</evidence>
<dbReference type="Pfam" id="PF20769">
    <property type="entry name" value="YPEB_N"/>
    <property type="match status" value="1"/>
</dbReference>
<dbReference type="InterPro" id="IPR048402">
    <property type="entry name" value="YpeB_N"/>
</dbReference>
<keyword evidence="1" id="KW-0472">Membrane</keyword>
<reference evidence="4" key="2">
    <citation type="journal article" date="2021" name="PeerJ">
        <title>Extensive microbial diversity within the chicken gut microbiome revealed by metagenomics and culture.</title>
        <authorList>
            <person name="Gilroy R."/>
            <person name="Ravi A."/>
            <person name="Getino M."/>
            <person name="Pursley I."/>
            <person name="Horton D.L."/>
            <person name="Alikhan N.F."/>
            <person name="Baker D."/>
            <person name="Gharbi K."/>
            <person name="Hall N."/>
            <person name="Watson M."/>
            <person name="Adriaenssens E.M."/>
            <person name="Foster-Nyarko E."/>
            <person name="Jarju S."/>
            <person name="Secka A."/>
            <person name="Antonio M."/>
            <person name="Oren A."/>
            <person name="Chaudhuri R.R."/>
            <person name="La Ragione R."/>
            <person name="Hildebrand F."/>
            <person name="Pallen M.J."/>
        </authorList>
    </citation>
    <scope>NUCLEOTIDE SEQUENCE</scope>
    <source>
        <strain evidence="4">1370</strain>
    </source>
</reference>
<sequence>MKTVIFKRTIVRIVSFSLAIISVLAAYNIIYMRRLSGAGRQIEYSYRQAVEELAQSADSISATLTKGLYASSPGMMTRLSTELLSEAESARAALARLPSSELDLERTNKFLSQVGAYAYSLSQTAASGSRISYDDYSKLSQLAESAKSIKESLWELKTRLLTDDSSVTVLFDELDDSGAYIADSFSELEKGLSDSPKLIYDGPFSDHILERTPRLTKGKKEVSREEAREKASVYCGIEAWELKDSEEDELGRMPSYCFNAPGVSCAVTKNGGYISYMVKSREIKDSKISLEEALVYSRGYLDSLGITGMSKTYYETYNNVLTVNYAYLEDDILCYTDLIKVSVALDNGEIVGFDARGFIVNHHERSFPKETVSALECQSRLSPKLSVVDSGLAVIPLDSVNEKLCWELECRTEDDTTVLVYVNAYTGQEEEILILIESEGSALTI</sequence>
<organism evidence="4 5">
    <name type="scientific">Candidatus Faeciplasma avium</name>
    <dbReference type="NCBI Taxonomy" id="2840798"/>
    <lineage>
        <taxon>Bacteria</taxon>
        <taxon>Bacillati</taxon>
        <taxon>Bacillota</taxon>
        <taxon>Clostridia</taxon>
        <taxon>Eubacteriales</taxon>
        <taxon>Oscillospiraceae</taxon>
        <taxon>Oscillospiraceae incertae sedis</taxon>
        <taxon>Candidatus Faeciplasma</taxon>
    </lineage>
</organism>
<protein>
    <submittedName>
        <fullName evidence="4">Germination protein YpeB</fullName>
    </submittedName>
</protein>
<dbReference type="Proteomes" id="UP000823960">
    <property type="component" value="Unassembled WGS sequence"/>
</dbReference>
<comment type="caution">
    <text evidence="4">The sequence shown here is derived from an EMBL/GenBank/DDBJ whole genome shotgun (WGS) entry which is preliminary data.</text>
</comment>
<proteinExistence type="predicted"/>
<name>A0A9D1NPW7_9FIRM</name>
<dbReference type="InterPro" id="IPR014239">
    <property type="entry name" value="YpeB_PepSY1-2"/>
</dbReference>
<evidence type="ECO:0000313" key="5">
    <source>
        <dbReference type="Proteomes" id="UP000823960"/>
    </source>
</evidence>
<dbReference type="AlphaFoldDB" id="A0A9D1NPW7"/>
<keyword evidence="1" id="KW-0812">Transmembrane</keyword>
<evidence type="ECO:0000259" key="3">
    <source>
        <dbReference type="Pfam" id="PF20769"/>
    </source>
</evidence>
<reference evidence="4" key="1">
    <citation type="submission" date="2020-10" db="EMBL/GenBank/DDBJ databases">
        <authorList>
            <person name="Gilroy R."/>
        </authorList>
    </citation>
    <scope>NUCLEOTIDE SEQUENCE</scope>
    <source>
        <strain evidence="4">1370</strain>
    </source>
</reference>
<feature type="domain" description="Sporulation protein YpeB N-terminal" evidence="3">
    <location>
        <begin position="41"/>
        <end position="163"/>
    </location>
</feature>
<evidence type="ECO:0000256" key="1">
    <source>
        <dbReference type="SAM" id="Phobius"/>
    </source>
</evidence>
<evidence type="ECO:0000259" key="2">
    <source>
        <dbReference type="Pfam" id="PF14620"/>
    </source>
</evidence>
<dbReference type="GO" id="GO:0009847">
    <property type="term" value="P:spore germination"/>
    <property type="evidence" value="ECO:0007669"/>
    <property type="project" value="InterPro"/>
</dbReference>